<dbReference type="Proteomes" id="UP000594468">
    <property type="component" value="Chromosome"/>
</dbReference>
<sequence length="389" mass="43893">MNTVSQSQQITRYDPERDTRYLNYFNLDRAIADVFAHIDQLPSSQTPEKHTRRVYESGLDYWRQWSGDVLPTANLMKRYIAHLRERGLKSSTISSRYMSPLRLLLNALATQPIDTEQLVEQVVVSPGTSEAEFMKKMQARMMVVNQLRNYISDCREHIEAARAIKPPRNETTSNVSPLWQHGKRLTIDQVNAVLRQMDRASIIGKRNYAIMRLAFESALRVAEIRRITLDSITQEGDIWLITVRGKRNNIDPVSVSPACIDAIYDFVDAFNDALPADSPRRIAGDMPIWQPIGNWSDIADGDYNTSAIDTSGIRRIIRVSTERVCGKGHGLAAHDTRRTAAAVAYNAGMPIAAISTMLRHKSSDVTMRYIGKAPDHESSTLANYVNISD</sequence>
<dbReference type="CDD" id="cd00397">
    <property type="entry name" value="DNA_BRE_C"/>
    <property type="match status" value="1"/>
</dbReference>
<gene>
    <name evidence="5" type="ORF">G4Y79_15375</name>
</gene>
<dbReference type="Gene3D" id="1.10.443.10">
    <property type="entry name" value="Intergrase catalytic core"/>
    <property type="match status" value="1"/>
</dbReference>
<evidence type="ECO:0000256" key="1">
    <source>
        <dbReference type="ARBA" id="ARBA00008857"/>
    </source>
</evidence>
<evidence type="ECO:0000259" key="4">
    <source>
        <dbReference type="PROSITE" id="PS51898"/>
    </source>
</evidence>
<dbReference type="AlphaFoldDB" id="A0A7S8E646"/>
<dbReference type="InterPro" id="IPR011010">
    <property type="entry name" value="DNA_brk_join_enz"/>
</dbReference>
<dbReference type="InterPro" id="IPR002104">
    <property type="entry name" value="Integrase_catalytic"/>
</dbReference>
<dbReference type="PROSITE" id="PS51898">
    <property type="entry name" value="TYR_RECOMBINASE"/>
    <property type="match status" value="1"/>
</dbReference>
<proteinExistence type="inferred from homology"/>
<dbReference type="InterPro" id="IPR050090">
    <property type="entry name" value="Tyrosine_recombinase_XerCD"/>
</dbReference>
<evidence type="ECO:0000256" key="3">
    <source>
        <dbReference type="ARBA" id="ARBA00023172"/>
    </source>
</evidence>
<dbReference type="GO" id="GO:0003677">
    <property type="term" value="F:DNA binding"/>
    <property type="evidence" value="ECO:0007669"/>
    <property type="project" value="UniProtKB-KW"/>
</dbReference>
<dbReference type="PANTHER" id="PTHR30349:SF41">
    <property type="entry name" value="INTEGRASE_RECOMBINASE PROTEIN MJ0367-RELATED"/>
    <property type="match status" value="1"/>
</dbReference>
<keyword evidence="6" id="KW-1185">Reference proteome</keyword>
<feature type="domain" description="Tyr recombinase" evidence="4">
    <location>
        <begin position="180"/>
        <end position="382"/>
    </location>
</feature>
<dbReference type="InterPro" id="IPR010998">
    <property type="entry name" value="Integrase_recombinase_N"/>
</dbReference>
<dbReference type="EMBL" id="CP062983">
    <property type="protein sequence ID" value="QPC81084.1"/>
    <property type="molecule type" value="Genomic_DNA"/>
</dbReference>
<dbReference type="GO" id="GO:0015074">
    <property type="term" value="P:DNA integration"/>
    <property type="evidence" value="ECO:0007669"/>
    <property type="project" value="InterPro"/>
</dbReference>
<dbReference type="SUPFAM" id="SSF56349">
    <property type="entry name" value="DNA breaking-rejoining enzymes"/>
    <property type="match status" value="1"/>
</dbReference>
<dbReference type="InterPro" id="IPR013762">
    <property type="entry name" value="Integrase-like_cat_sf"/>
</dbReference>
<dbReference type="Gene3D" id="1.10.150.130">
    <property type="match status" value="1"/>
</dbReference>
<evidence type="ECO:0000256" key="2">
    <source>
        <dbReference type="ARBA" id="ARBA00023125"/>
    </source>
</evidence>
<comment type="similarity">
    <text evidence="1">Belongs to the 'phage' integrase family.</text>
</comment>
<protein>
    <submittedName>
        <fullName evidence="5">Site-specific integrase</fullName>
    </submittedName>
</protein>
<keyword evidence="2" id="KW-0238">DNA-binding</keyword>
<dbReference type="KEGG" id="pmet:G4Y79_15375"/>
<keyword evidence="3" id="KW-0233">DNA recombination</keyword>
<evidence type="ECO:0000313" key="6">
    <source>
        <dbReference type="Proteomes" id="UP000594468"/>
    </source>
</evidence>
<accession>A0A7S8E646</accession>
<evidence type="ECO:0000313" key="5">
    <source>
        <dbReference type="EMBL" id="QPC81084.1"/>
    </source>
</evidence>
<dbReference type="PANTHER" id="PTHR30349">
    <property type="entry name" value="PHAGE INTEGRASE-RELATED"/>
    <property type="match status" value="1"/>
</dbReference>
<organism evidence="5 6">
    <name type="scientific">Phototrophicus methaneseepsis</name>
    <dbReference type="NCBI Taxonomy" id="2710758"/>
    <lineage>
        <taxon>Bacteria</taxon>
        <taxon>Bacillati</taxon>
        <taxon>Chloroflexota</taxon>
        <taxon>Candidatus Thermofontia</taxon>
        <taxon>Phototrophicales</taxon>
        <taxon>Phototrophicaceae</taxon>
        <taxon>Phototrophicus</taxon>
    </lineage>
</organism>
<dbReference type="SUPFAM" id="SSF47823">
    <property type="entry name" value="lambda integrase-like, N-terminal domain"/>
    <property type="match status" value="1"/>
</dbReference>
<name>A0A7S8E646_9CHLR</name>
<reference evidence="5 6" key="1">
    <citation type="submission" date="2020-02" db="EMBL/GenBank/DDBJ databases">
        <authorList>
            <person name="Zheng R.K."/>
            <person name="Sun C.M."/>
        </authorList>
    </citation>
    <scope>NUCLEOTIDE SEQUENCE [LARGE SCALE GENOMIC DNA]</scope>
    <source>
        <strain evidence="6">rifampicinis</strain>
    </source>
</reference>
<dbReference type="GO" id="GO:0006310">
    <property type="term" value="P:DNA recombination"/>
    <property type="evidence" value="ECO:0007669"/>
    <property type="project" value="UniProtKB-KW"/>
</dbReference>
<dbReference type="RefSeq" id="WP_195169157.1">
    <property type="nucleotide sequence ID" value="NZ_CP062983.1"/>
</dbReference>
<dbReference type="Pfam" id="PF00589">
    <property type="entry name" value="Phage_integrase"/>
    <property type="match status" value="1"/>
</dbReference>